<feature type="domain" description="Peptidase C39-like" evidence="2">
    <location>
        <begin position="180"/>
        <end position="302"/>
    </location>
</feature>
<dbReference type="InterPro" id="IPR002477">
    <property type="entry name" value="Peptidoglycan-bd-like"/>
</dbReference>
<name>A0A9P1NZ43_9CYAN</name>
<sequence length="343" mass="39490">MKLQDIVNTDKRYDVKDIATDEELTRQIQNILVSLNLLDPPVDGIYGPKSNAAMHRFQALLECRESGFLGTITAQKLLNTKPEDIRTDIPILKITRDTILKLRPVDSAQLSESEKQGAKAGQEFQLLAFEPDRNHIRVALRSETFKQHSIWYIFDKHGEIYQGKKLVYPKLLPAEVRLRNFPYFSQLDNWFNPTGSCNVTSIAMCLSYYQARRRVSYGQFEDELYEYALNKGYSRHSPQDLAKIVREYGCKDYFTTNATIDDVKEWLAEGKPTVIHGYFTSFGHIMPVVGYNSSGFIVHDPYGEWFSSGYRTDLSGAYLTYSYSLIRRLCLPDGNFWVHFIAP</sequence>
<protein>
    <recommendedName>
        <fullName evidence="5">Peptidoglycan-binding domain 1 protein</fullName>
    </recommendedName>
</protein>
<keyword evidence="4" id="KW-1185">Reference proteome</keyword>
<dbReference type="Proteomes" id="UP000032946">
    <property type="component" value="Chromosome"/>
</dbReference>
<dbReference type="InterPro" id="IPR039564">
    <property type="entry name" value="Peptidase_C39-like"/>
</dbReference>
<accession>A0A9P1NZ43</accession>
<dbReference type="EMBL" id="FO818640">
    <property type="protein sequence ID" value="CDM93267.1"/>
    <property type="molecule type" value="Genomic_DNA"/>
</dbReference>
<dbReference type="SUPFAM" id="SSF54001">
    <property type="entry name" value="Cysteine proteinases"/>
    <property type="match status" value="1"/>
</dbReference>
<reference evidence="3 4" key="1">
    <citation type="submission" date="2014-02" db="EMBL/GenBank/DDBJ databases">
        <authorList>
            <person name="Genoscope - CEA"/>
        </authorList>
    </citation>
    <scope>NUCLEOTIDE SEQUENCE [LARGE SCALE GENOMIC DNA]</scope>
    <source>
        <strain evidence="3 4">PCC 8005</strain>
    </source>
</reference>
<dbReference type="Pfam" id="PF13529">
    <property type="entry name" value="Peptidase_C39_2"/>
    <property type="match status" value="1"/>
</dbReference>
<evidence type="ECO:0000259" key="1">
    <source>
        <dbReference type="Pfam" id="PF01471"/>
    </source>
</evidence>
<feature type="domain" description="Peptidoglycan binding-like" evidence="1">
    <location>
        <begin position="23"/>
        <end position="77"/>
    </location>
</feature>
<dbReference type="Gene3D" id="3.90.70.10">
    <property type="entry name" value="Cysteine proteinases"/>
    <property type="match status" value="1"/>
</dbReference>
<evidence type="ECO:0000259" key="2">
    <source>
        <dbReference type="Pfam" id="PF13529"/>
    </source>
</evidence>
<dbReference type="InterPro" id="IPR036365">
    <property type="entry name" value="PGBD-like_sf"/>
</dbReference>
<dbReference type="Pfam" id="PF01471">
    <property type="entry name" value="PG_binding_1"/>
    <property type="match status" value="1"/>
</dbReference>
<dbReference type="RefSeq" id="WP_006621435.1">
    <property type="nucleotide sequence ID" value="NZ_FO818640.1"/>
</dbReference>
<evidence type="ECO:0000313" key="3">
    <source>
        <dbReference type="EMBL" id="CDM93267.1"/>
    </source>
</evidence>
<proteinExistence type="predicted"/>
<dbReference type="InterPro" id="IPR036366">
    <property type="entry name" value="PGBDSf"/>
</dbReference>
<evidence type="ECO:0008006" key="5">
    <source>
        <dbReference type="Google" id="ProtNLM"/>
    </source>
</evidence>
<evidence type="ECO:0000313" key="4">
    <source>
        <dbReference type="Proteomes" id="UP000032946"/>
    </source>
</evidence>
<dbReference type="AlphaFoldDB" id="A0A9P1NZ43"/>
<dbReference type="InterPro" id="IPR038765">
    <property type="entry name" value="Papain-like_cys_pep_sf"/>
</dbReference>
<organism evidence="3 4">
    <name type="scientific">Limnospira indica PCC 8005</name>
    <dbReference type="NCBI Taxonomy" id="376219"/>
    <lineage>
        <taxon>Bacteria</taxon>
        <taxon>Bacillati</taxon>
        <taxon>Cyanobacteriota</taxon>
        <taxon>Cyanophyceae</taxon>
        <taxon>Oscillatoriophycideae</taxon>
        <taxon>Oscillatoriales</taxon>
        <taxon>Sirenicapillariaceae</taxon>
        <taxon>Limnospira</taxon>
    </lineage>
</organism>
<dbReference type="Gene3D" id="1.10.101.10">
    <property type="entry name" value="PGBD-like superfamily/PGBD"/>
    <property type="match status" value="1"/>
</dbReference>
<dbReference type="SUPFAM" id="SSF47090">
    <property type="entry name" value="PGBD-like"/>
    <property type="match status" value="1"/>
</dbReference>
<gene>
    <name evidence="3" type="ORF">ARTHRO_10940</name>
</gene>